<dbReference type="KEGG" id="blag:BLTE_17990"/>
<keyword evidence="3 6" id="KW-0812">Transmembrane</keyword>
<dbReference type="FunFam" id="1.20.1260.100:FF:000001">
    <property type="entry name" value="translocator protein 2"/>
    <property type="match status" value="1"/>
</dbReference>
<dbReference type="InterPro" id="IPR038330">
    <property type="entry name" value="TspO/MBR-related_sf"/>
</dbReference>
<keyword evidence="8" id="KW-1185">Reference proteome</keyword>
<evidence type="ECO:0000256" key="1">
    <source>
        <dbReference type="ARBA" id="ARBA00004141"/>
    </source>
</evidence>
<comment type="similarity">
    <text evidence="2">Belongs to the TspO/BZRP family.</text>
</comment>
<evidence type="ECO:0000313" key="8">
    <source>
        <dbReference type="Proteomes" id="UP000266934"/>
    </source>
</evidence>
<dbReference type="GO" id="GO:0016020">
    <property type="term" value="C:membrane"/>
    <property type="evidence" value="ECO:0007669"/>
    <property type="project" value="UniProtKB-SubCell"/>
</dbReference>
<dbReference type="Proteomes" id="UP000266934">
    <property type="component" value="Chromosome"/>
</dbReference>
<dbReference type="EMBL" id="AP018907">
    <property type="protein sequence ID" value="BBF93114.1"/>
    <property type="molecule type" value="Genomic_DNA"/>
</dbReference>
<dbReference type="CDD" id="cd15904">
    <property type="entry name" value="TSPO_MBR"/>
    <property type="match status" value="1"/>
</dbReference>
<dbReference type="AlphaFoldDB" id="A0A348G0N1"/>
<dbReference type="RefSeq" id="WP_197723284.1">
    <property type="nucleotide sequence ID" value="NZ_AP018907.1"/>
</dbReference>
<evidence type="ECO:0000256" key="4">
    <source>
        <dbReference type="ARBA" id="ARBA00022989"/>
    </source>
</evidence>
<accession>A0A348G0N1</accession>
<sequence>MTDMTSLLALVGFFALCFAAASTGAKYGPDEWYRTIAKPAWIPPNWAFAPAWMVFYSLLAVAGWLVWREAGFAGAAVPLALYVLHIFFNGIWSPLFFGWHRVDLALIDAGAMWLSLVATIIAFAQVSATAAWLLVIYLGWVTFAFALNLAVLRLNRDRLDPLASKG</sequence>
<dbReference type="GO" id="GO:0033013">
    <property type="term" value="P:tetrapyrrole metabolic process"/>
    <property type="evidence" value="ECO:0007669"/>
    <property type="project" value="UniProtKB-ARBA"/>
</dbReference>
<evidence type="ECO:0000256" key="2">
    <source>
        <dbReference type="ARBA" id="ARBA00007524"/>
    </source>
</evidence>
<evidence type="ECO:0000256" key="6">
    <source>
        <dbReference type="SAM" id="Phobius"/>
    </source>
</evidence>
<dbReference type="PANTHER" id="PTHR10057">
    <property type="entry name" value="PERIPHERAL-TYPE BENZODIAZEPINE RECEPTOR"/>
    <property type="match status" value="1"/>
</dbReference>
<evidence type="ECO:0000256" key="3">
    <source>
        <dbReference type="ARBA" id="ARBA00022692"/>
    </source>
</evidence>
<proteinExistence type="inferred from homology"/>
<comment type="subcellular location">
    <subcellularLocation>
        <location evidence="1">Membrane</location>
        <topology evidence="1">Multi-pass membrane protein</topology>
    </subcellularLocation>
</comment>
<keyword evidence="5 6" id="KW-0472">Membrane</keyword>
<name>A0A348G0N1_9HYPH</name>
<dbReference type="Gene3D" id="1.20.1260.100">
    <property type="entry name" value="TspO/MBR protein"/>
    <property type="match status" value="1"/>
</dbReference>
<protein>
    <submittedName>
        <fullName evidence="7">Sensory protein TspO</fullName>
    </submittedName>
</protein>
<dbReference type="InterPro" id="IPR004307">
    <property type="entry name" value="TspO_MBR"/>
</dbReference>
<gene>
    <name evidence="7" type="primary">tspO</name>
    <name evidence="7" type="ORF">BLTE_17990</name>
</gene>
<feature type="transmembrane region" description="Helical" evidence="6">
    <location>
        <begin position="131"/>
        <end position="152"/>
    </location>
</feature>
<dbReference type="PIRSF" id="PIRSF005859">
    <property type="entry name" value="PBR"/>
    <property type="match status" value="1"/>
</dbReference>
<keyword evidence="4 6" id="KW-1133">Transmembrane helix</keyword>
<reference evidence="7 8" key="1">
    <citation type="submission" date="2018-08" db="EMBL/GenBank/DDBJ databases">
        <title>Complete genome sequencing of Blastochloris tepida GI.</title>
        <authorList>
            <person name="Tsukatani Y."/>
            <person name="Mori H."/>
        </authorList>
    </citation>
    <scope>NUCLEOTIDE SEQUENCE [LARGE SCALE GENOMIC DNA]</scope>
    <source>
        <strain evidence="7 8">GI</strain>
    </source>
</reference>
<evidence type="ECO:0000313" key="7">
    <source>
        <dbReference type="EMBL" id="BBF93114.1"/>
    </source>
</evidence>
<dbReference type="Pfam" id="PF03073">
    <property type="entry name" value="TspO_MBR"/>
    <property type="match status" value="1"/>
</dbReference>
<dbReference type="PANTHER" id="PTHR10057:SF0">
    <property type="entry name" value="TRANSLOCATOR PROTEIN"/>
    <property type="match status" value="1"/>
</dbReference>
<feature type="transmembrane region" description="Helical" evidence="6">
    <location>
        <begin position="105"/>
        <end position="124"/>
    </location>
</feature>
<feature type="transmembrane region" description="Helical" evidence="6">
    <location>
        <begin position="48"/>
        <end position="67"/>
    </location>
</feature>
<feature type="transmembrane region" description="Helical" evidence="6">
    <location>
        <begin position="79"/>
        <end position="99"/>
    </location>
</feature>
<evidence type="ECO:0000256" key="5">
    <source>
        <dbReference type="ARBA" id="ARBA00023136"/>
    </source>
</evidence>
<organism evidence="7 8">
    <name type="scientific">Blastochloris tepida</name>
    <dbReference type="NCBI Taxonomy" id="2233851"/>
    <lineage>
        <taxon>Bacteria</taxon>
        <taxon>Pseudomonadati</taxon>
        <taxon>Pseudomonadota</taxon>
        <taxon>Alphaproteobacteria</taxon>
        <taxon>Hyphomicrobiales</taxon>
        <taxon>Blastochloridaceae</taxon>
        <taxon>Blastochloris</taxon>
    </lineage>
</organism>